<proteinExistence type="predicted"/>
<evidence type="ECO:0000313" key="1">
    <source>
        <dbReference type="EMBL" id="MBU9725369.1"/>
    </source>
</evidence>
<dbReference type="RefSeq" id="WP_238726370.1">
    <property type="nucleotide sequence ID" value="NZ_JAHQCX010000003.1"/>
</dbReference>
<evidence type="ECO:0000313" key="2">
    <source>
        <dbReference type="Proteomes" id="UP001314681"/>
    </source>
</evidence>
<sequence length="48" mass="5771">MMISHFDEIMQRVKETGNLILNIYNILQLEYEELARKYAHKGRDTNET</sequence>
<protein>
    <submittedName>
        <fullName evidence="1">Uncharacterized protein</fullName>
    </submittedName>
</protein>
<gene>
    <name evidence="1" type="ORF">KTH90_05000</name>
</gene>
<name>A0ABS6K4A8_9FIRM</name>
<keyword evidence="2" id="KW-1185">Reference proteome</keyword>
<dbReference type="Proteomes" id="UP001314681">
    <property type="component" value="Unassembled WGS sequence"/>
</dbReference>
<organism evidence="1 2">
    <name type="scientific">Diplocloster modestus</name>
    <dbReference type="NCBI Taxonomy" id="2850322"/>
    <lineage>
        <taxon>Bacteria</taxon>
        <taxon>Bacillati</taxon>
        <taxon>Bacillota</taxon>
        <taxon>Clostridia</taxon>
        <taxon>Lachnospirales</taxon>
        <taxon>Lachnospiraceae</taxon>
        <taxon>Diplocloster</taxon>
    </lineage>
</organism>
<dbReference type="EMBL" id="JAHQCX010000003">
    <property type="protein sequence ID" value="MBU9725369.1"/>
    <property type="molecule type" value="Genomic_DNA"/>
</dbReference>
<comment type="caution">
    <text evidence="1">The sequence shown here is derived from an EMBL/GenBank/DDBJ whole genome shotgun (WGS) entry which is preliminary data.</text>
</comment>
<accession>A0ABS6K4A8</accession>
<reference evidence="1 2" key="1">
    <citation type="submission" date="2021-06" db="EMBL/GenBank/DDBJ databases">
        <title>Description of novel taxa of the family Lachnospiraceae.</title>
        <authorList>
            <person name="Chaplin A.V."/>
            <person name="Sokolova S.R."/>
            <person name="Pikina A.P."/>
            <person name="Korzhanova M."/>
            <person name="Belova V."/>
            <person name="Korostin D."/>
            <person name="Efimov B.A."/>
        </authorList>
    </citation>
    <scope>NUCLEOTIDE SEQUENCE [LARGE SCALE GENOMIC DNA]</scope>
    <source>
        <strain evidence="1 2">ASD4241</strain>
    </source>
</reference>